<evidence type="ECO:0000256" key="2">
    <source>
        <dbReference type="SAM" id="Phobius"/>
    </source>
</evidence>
<feature type="coiled-coil region" evidence="1">
    <location>
        <begin position="199"/>
        <end position="226"/>
    </location>
</feature>
<keyword evidence="2" id="KW-0812">Transmembrane</keyword>
<feature type="coiled-coil region" evidence="1">
    <location>
        <begin position="328"/>
        <end position="355"/>
    </location>
</feature>
<comment type="caution">
    <text evidence="4">The sequence shown here is derived from an EMBL/GenBank/DDBJ whole genome shotgun (WGS) entry which is preliminary data.</text>
</comment>
<reference evidence="4" key="1">
    <citation type="journal article" date="2014" name="Int. J. Syst. Evol. Microbiol.">
        <title>Complete genome sequence of Corynebacterium casei LMG S-19264T (=DSM 44701T), isolated from a smear-ripened cheese.</title>
        <authorList>
            <consortium name="US DOE Joint Genome Institute (JGI-PGF)"/>
            <person name="Walter F."/>
            <person name="Albersmeier A."/>
            <person name="Kalinowski J."/>
            <person name="Ruckert C."/>
        </authorList>
    </citation>
    <scope>NUCLEOTIDE SEQUENCE</scope>
    <source>
        <strain evidence="4">CGMCC 1.15454</strain>
    </source>
</reference>
<dbReference type="InterPro" id="IPR038734">
    <property type="entry name" value="YhaN_AAA"/>
</dbReference>
<sequence length="985" mass="114398">MIVTRATIDGFGKWYDQSIDFSQDSLTCLYGENESGKSTLYQFILFMLFGLPPKKRAFFRPKTGAKMGGRLTIYDEEIGEYTIERFDAARNGAALCYTGDGNKHDEEWLKNRLQGMTFPTYQSIFSFSAADLFVLNEMKEEDLGDVLLSIGLTGSRNIQAIEKRLDAQLAELFKPYGKKPIINKQIATLDELHTSLSAYEKDEAAYRDKKEKLDTLETEIGRLKIKLHEEKSCLSAIEKKLHALPLIHQYHHYAKQLAVFPDAIPFPKDVRDRYNVVKEQLLPLQSEYSGLAANLTKYRAKTEQLKETKADEATYKQVKQLLEQSAAFLDIEKELNKLREAQKQKEMQITTLLNQLNTGITLPDLASITLTFHTEETWNSLAGETNQLELEWNQQEQEERVAKRQRDELQTQQEELKSHLLPEQRVGELTATIRAYQQQTDMMNDTSNQREWQQMKSGKEKSANTILAGSLILAMLNGIGLLFFDNKPMLGIMLITLIIGFGQWFFRKHSIKETERMLQWRQAQFPEPAITQKTYEEAESLLAFHTKNETDLAVIQDQLQSVDVQFLKLSERRNALDVKQDRINQQMEQQYDNYPFLCDIDISYWVPFYHSLKNILQLHEEAGQMEHQQSKLRQKKAALEQNINRFFQERNGEALSGSVEAKMIMLENLARDYQQANDLIAQYNGWIKENIEEQEIVEQKMAVYQKERERLYQAADVKTEEAFFQKAKEWEEKQKISTRLAEITDQLLSIFAEEELERIKTELLIEHELKEEQETHTAAIQRIESELDAKRQELADRNADLARMESSVTYSSTLHRFCMEQEQLAELARKWAVLKTAKELLADTKRNYREKYITKVIEKTSAYFAELTNNAYKEVFAPTEGQLFQVVSANDIHYTVNELSQGTTDQLYVSLRIAISEVMSEKHRLPFIIDDAFVHFDLYRTKNIMRILTKIAESQQVILLTCKKDLKDTVYNGEIVYLENTVRIS</sequence>
<name>A0A9W5X6J0_9BACI</name>
<evidence type="ECO:0000256" key="1">
    <source>
        <dbReference type="SAM" id="Coils"/>
    </source>
</evidence>
<dbReference type="Proteomes" id="UP000621492">
    <property type="component" value="Unassembled WGS sequence"/>
</dbReference>
<keyword evidence="2" id="KW-0472">Membrane</keyword>
<feature type="domain" description="YhaN AAA" evidence="3">
    <location>
        <begin position="1"/>
        <end position="198"/>
    </location>
</feature>
<dbReference type="InterPro" id="IPR027417">
    <property type="entry name" value="P-loop_NTPase"/>
</dbReference>
<dbReference type="Gene3D" id="3.40.50.300">
    <property type="entry name" value="P-loop containing nucleotide triphosphate hydrolases"/>
    <property type="match status" value="2"/>
</dbReference>
<dbReference type="PANTHER" id="PTHR41259">
    <property type="entry name" value="DOUBLE-STRAND BREAK REPAIR RAD50 ATPASE, PUTATIVE-RELATED"/>
    <property type="match status" value="1"/>
</dbReference>
<proteinExistence type="predicted"/>
<feature type="coiled-coil region" evidence="1">
    <location>
        <begin position="622"/>
        <end position="649"/>
    </location>
</feature>
<organism evidence="4 5">
    <name type="scientific">Lentibacillus populi</name>
    <dbReference type="NCBI Taxonomy" id="1827502"/>
    <lineage>
        <taxon>Bacteria</taxon>
        <taxon>Bacillati</taxon>
        <taxon>Bacillota</taxon>
        <taxon>Bacilli</taxon>
        <taxon>Bacillales</taxon>
        <taxon>Bacillaceae</taxon>
        <taxon>Lentibacillus</taxon>
    </lineage>
</organism>
<accession>A0A9W5X6J0</accession>
<feature type="transmembrane region" description="Helical" evidence="2">
    <location>
        <begin position="489"/>
        <end position="506"/>
    </location>
</feature>
<keyword evidence="5" id="KW-1185">Reference proteome</keyword>
<feature type="coiled-coil region" evidence="1">
    <location>
        <begin position="392"/>
        <end position="419"/>
    </location>
</feature>
<keyword evidence="2" id="KW-1133">Transmembrane helix</keyword>
<gene>
    <name evidence="4" type="primary">yhaN</name>
    <name evidence="4" type="ORF">GCM10011409_31340</name>
</gene>
<dbReference type="Pfam" id="PF13514">
    <property type="entry name" value="AAA_27"/>
    <property type="match status" value="1"/>
</dbReference>
<dbReference type="RefSeq" id="WP_188725475.1">
    <property type="nucleotide sequence ID" value="NZ_BMJD01000029.1"/>
</dbReference>
<reference evidence="4" key="2">
    <citation type="submission" date="2020-09" db="EMBL/GenBank/DDBJ databases">
        <authorList>
            <person name="Sun Q."/>
            <person name="Zhou Y."/>
        </authorList>
    </citation>
    <scope>NUCLEOTIDE SEQUENCE</scope>
    <source>
        <strain evidence="4">CGMCC 1.15454</strain>
    </source>
</reference>
<dbReference type="EMBL" id="BMJD01000029">
    <property type="protein sequence ID" value="GGB51518.1"/>
    <property type="molecule type" value="Genomic_DNA"/>
</dbReference>
<evidence type="ECO:0000259" key="3">
    <source>
        <dbReference type="Pfam" id="PF13514"/>
    </source>
</evidence>
<dbReference type="SUPFAM" id="SSF52540">
    <property type="entry name" value="P-loop containing nucleoside triphosphate hydrolases"/>
    <property type="match status" value="2"/>
</dbReference>
<dbReference type="AlphaFoldDB" id="A0A9W5X6J0"/>
<feature type="coiled-coil region" evidence="1">
    <location>
        <begin position="753"/>
        <end position="800"/>
    </location>
</feature>
<evidence type="ECO:0000313" key="4">
    <source>
        <dbReference type="EMBL" id="GGB51518.1"/>
    </source>
</evidence>
<protein>
    <recommendedName>
        <fullName evidence="3">YhaN AAA domain-containing protein</fullName>
    </recommendedName>
</protein>
<keyword evidence="1" id="KW-0175">Coiled coil</keyword>
<dbReference type="PANTHER" id="PTHR41259:SF1">
    <property type="entry name" value="DOUBLE-STRAND BREAK REPAIR RAD50 ATPASE, PUTATIVE-RELATED"/>
    <property type="match status" value="1"/>
</dbReference>
<feature type="transmembrane region" description="Helical" evidence="2">
    <location>
        <begin position="463"/>
        <end position="483"/>
    </location>
</feature>
<evidence type="ECO:0000313" key="5">
    <source>
        <dbReference type="Proteomes" id="UP000621492"/>
    </source>
</evidence>